<dbReference type="EMBL" id="JARJCM010000174">
    <property type="protein sequence ID" value="KAJ7024138.1"/>
    <property type="molecule type" value="Genomic_DNA"/>
</dbReference>
<gene>
    <name evidence="2" type="ORF">C8F04DRAFT_1303068</name>
</gene>
<sequence>MIPPCRGHRHRVSDLRMSALWDWLLAELPVCDIHSNSRQQKQEVEQKPAILYCREEHNKKDEPASNPKPLAALLCSGPIPFALAKSGSGGGSGRRQPPPHRASHQAVSFSSASPSYPSSGNPNNDANSNNGNPNGGAYTDVYAHPAHPRRTIPKFGPTSSCKRWVLVNLARLSWAAYKVESEIEVLRVVPRTYDLACSIAAAVWVLSADLAAVHARETEQLSCMRGEAVRVDEDVRGVVEDIGARHGRRVIIAARYGAVRCGACEIWESVGKWERNVNLSAVDAPAQWLNDIMSENAGALPRLRLYTVDLLGRRKASFPPALRTVYGAATI</sequence>
<dbReference type="Proteomes" id="UP001218188">
    <property type="component" value="Unassembled WGS sequence"/>
</dbReference>
<organism evidence="2 3">
    <name type="scientific">Mycena alexandri</name>
    <dbReference type="NCBI Taxonomy" id="1745969"/>
    <lineage>
        <taxon>Eukaryota</taxon>
        <taxon>Fungi</taxon>
        <taxon>Dikarya</taxon>
        <taxon>Basidiomycota</taxon>
        <taxon>Agaricomycotina</taxon>
        <taxon>Agaricomycetes</taxon>
        <taxon>Agaricomycetidae</taxon>
        <taxon>Agaricales</taxon>
        <taxon>Marasmiineae</taxon>
        <taxon>Mycenaceae</taxon>
        <taxon>Mycena</taxon>
    </lineage>
</organism>
<protein>
    <submittedName>
        <fullName evidence="2">Uncharacterized protein</fullName>
    </submittedName>
</protein>
<comment type="caution">
    <text evidence="2">The sequence shown here is derived from an EMBL/GenBank/DDBJ whole genome shotgun (WGS) entry which is preliminary data.</text>
</comment>
<reference evidence="2" key="1">
    <citation type="submission" date="2023-03" db="EMBL/GenBank/DDBJ databases">
        <title>Massive genome expansion in bonnet fungi (Mycena s.s.) driven by repeated elements and novel gene families across ecological guilds.</title>
        <authorList>
            <consortium name="Lawrence Berkeley National Laboratory"/>
            <person name="Harder C.B."/>
            <person name="Miyauchi S."/>
            <person name="Viragh M."/>
            <person name="Kuo A."/>
            <person name="Thoen E."/>
            <person name="Andreopoulos B."/>
            <person name="Lu D."/>
            <person name="Skrede I."/>
            <person name="Drula E."/>
            <person name="Henrissat B."/>
            <person name="Morin E."/>
            <person name="Kohler A."/>
            <person name="Barry K."/>
            <person name="LaButti K."/>
            <person name="Morin E."/>
            <person name="Salamov A."/>
            <person name="Lipzen A."/>
            <person name="Mereny Z."/>
            <person name="Hegedus B."/>
            <person name="Baldrian P."/>
            <person name="Stursova M."/>
            <person name="Weitz H."/>
            <person name="Taylor A."/>
            <person name="Grigoriev I.V."/>
            <person name="Nagy L.G."/>
            <person name="Martin F."/>
            <person name="Kauserud H."/>
        </authorList>
    </citation>
    <scope>NUCLEOTIDE SEQUENCE</scope>
    <source>
        <strain evidence="2">CBHHK200</strain>
    </source>
</reference>
<feature type="region of interest" description="Disordered" evidence="1">
    <location>
        <begin position="85"/>
        <end position="142"/>
    </location>
</feature>
<keyword evidence="3" id="KW-1185">Reference proteome</keyword>
<feature type="compositionally biased region" description="Low complexity" evidence="1">
    <location>
        <begin position="104"/>
        <end position="136"/>
    </location>
</feature>
<evidence type="ECO:0000313" key="3">
    <source>
        <dbReference type="Proteomes" id="UP001218188"/>
    </source>
</evidence>
<evidence type="ECO:0000313" key="2">
    <source>
        <dbReference type="EMBL" id="KAJ7024138.1"/>
    </source>
</evidence>
<accession>A0AAD6SBX3</accession>
<dbReference type="AlphaFoldDB" id="A0AAD6SBX3"/>
<proteinExistence type="predicted"/>
<name>A0AAD6SBX3_9AGAR</name>
<evidence type="ECO:0000256" key="1">
    <source>
        <dbReference type="SAM" id="MobiDB-lite"/>
    </source>
</evidence>